<dbReference type="GeneID" id="34688291"/>
<dbReference type="GO" id="GO:0006751">
    <property type="term" value="P:glutathione catabolic process"/>
    <property type="evidence" value="ECO:0007669"/>
    <property type="project" value="EnsemblFungi"/>
</dbReference>
<keyword evidence="3" id="KW-0479">Metal-binding</keyword>
<reference evidence="8 9" key="1">
    <citation type="submission" date="2014-12" db="EMBL/GenBank/DDBJ databases">
        <authorList>
            <person name="Neuveglise Cecile"/>
        </authorList>
    </citation>
    <scope>NUCLEOTIDE SEQUENCE [LARGE SCALE GENOMIC DNA]</scope>
    <source>
        <strain evidence="8 9">CBS 12615</strain>
    </source>
</reference>
<dbReference type="STRING" id="1245769.A0A0C7N3G4"/>
<organism evidence="8 9">
    <name type="scientific">Lachancea lanzarotensis</name>
    <dbReference type="NCBI Taxonomy" id="1245769"/>
    <lineage>
        <taxon>Eukaryota</taxon>
        <taxon>Fungi</taxon>
        <taxon>Dikarya</taxon>
        <taxon>Ascomycota</taxon>
        <taxon>Saccharomycotina</taxon>
        <taxon>Saccharomycetes</taxon>
        <taxon>Saccharomycetales</taxon>
        <taxon>Saccharomycetaceae</taxon>
        <taxon>Lachancea</taxon>
    </lineage>
</organism>
<keyword evidence="2" id="KW-0645">Protease</keyword>
<dbReference type="Pfam" id="PF07687">
    <property type="entry name" value="M20_dimer"/>
    <property type="match status" value="1"/>
</dbReference>
<dbReference type="PIRSF" id="PIRSF037237">
    <property type="entry name" value="Peptidase_WD_repeats_DUG2"/>
    <property type="match status" value="1"/>
</dbReference>
<dbReference type="PANTHER" id="PTHR43270:SF8">
    <property type="entry name" value="DI- AND TRIPEPTIDASE DUG2-RELATED"/>
    <property type="match status" value="1"/>
</dbReference>
<evidence type="ECO:0000256" key="2">
    <source>
        <dbReference type="ARBA" id="ARBA00022670"/>
    </source>
</evidence>
<dbReference type="RefSeq" id="XP_022630929.1">
    <property type="nucleotide sequence ID" value="XM_022772888.1"/>
</dbReference>
<name>A0A0C7N3G4_9SACH</name>
<evidence type="ECO:0000256" key="4">
    <source>
        <dbReference type="ARBA" id="ARBA00022801"/>
    </source>
</evidence>
<dbReference type="SUPFAM" id="SSF55031">
    <property type="entry name" value="Bacterial exopeptidase dimerisation domain"/>
    <property type="match status" value="1"/>
</dbReference>
<evidence type="ECO:0000256" key="3">
    <source>
        <dbReference type="ARBA" id="ARBA00022723"/>
    </source>
</evidence>
<dbReference type="InterPro" id="IPR011650">
    <property type="entry name" value="Peptidase_M20_dimer"/>
</dbReference>
<evidence type="ECO:0000259" key="7">
    <source>
        <dbReference type="Pfam" id="PF07687"/>
    </source>
</evidence>
<evidence type="ECO:0000313" key="8">
    <source>
        <dbReference type="EMBL" id="CEP64725.1"/>
    </source>
</evidence>
<dbReference type="InterPro" id="IPR001680">
    <property type="entry name" value="WD40_rpt"/>
</dbReference>
<evidence type="ECO:0000256" key="5">
    <source>
        <dbReference type="PROSITE-ProRule" id="PRU00221"/>
    </source>
</evidence>
<comment type="similarity">
    <text evidence="1">Belongs to the peptidase M20A family.</text>
</comment>
<dbReference type="InterPro" id="IPR036322">
    <property type="entry name" value="WD40_repeat_dom_sf"/>
</dbReference>
<dbReference type="OrthoDB" id="7832001at2759"/>
<gene>
    <name evidence="8" type="ORF">LALA0_S13e01618g</name>
</gene>
<proteinExistence type="inferred from homology"/>
<dbReference type="InterPro" id="IPR015943">
    <property type="entry name" value="WD40/YVTN_repeat-like_dom_sf"/>
</dbReference>
<keyword evidence="4" id="KW-0378">Hydrolase</keyword>
<feature type="region of interest" description="Disordered" evidence="6">
    <location>
        <begin position="168"/>
        <end position="190"/>
    </location>
</feature>
<dbReference type="HOGENOM" id="CLU_008535_0_0_1"/>
<feature type="compositionally biased region" description="Polar residues" evidence="6">
    <location>
        <begin position="172"/>
        <end position="186"/>
    </location>
</feature>
<dbReference type="InterPro" id="IPR051458">
    <property type="entry name" value="Cyt/Met_Dipeptidase"/>
</dbReference>
<dbReference type="Gene3D" id="3.30.70.360">
    <property type="match status" value="1"/>
</dbReference>
<dbReference type="AlphaFoldDB" id="A0A0C7N3G4"/>
<feature type="domain" description="Peptidase M20 dimerisation" evidence="7">
    <location>
        <begin position="608"/>
        <end position="750"/>
    </location>
</feature>
<dbReference type="SMART" id="SM00320">
    <property type="entry name" value="WD40"/>
    <property type="match status" value="5"/>
</dbReference>
<feature type="repeat" description="WD" evidence="5">
    <location>
        <begin position="57"/>
        <end position="90"/>
    </location>
</feature>
<dbReference type="GO" id="GO:0042802">
    <property type="term" value="F:identical protein binding"/>
    <property type="evidence" value="ECO:0007669"/>
    <property type="project" value="EnsemblFungi"/>
</dbReference>
<dbReference type="SUPFAM" id="SSF50978">
    <property type="entry name" value="WD40 repeat-like"/>
    <property type="match status" value="1"/>
</dbReference>
<dbReference type="PROSITE" id="PS50082">
    <property type="entry name" value="WD_REPEATS_2"/>
    <property type="match status" value="1"/>
</dbReference>
<protein>
    <submittedName>
        <fullName evidence="8">LALA0S13e01618g1_1</fullName>
    </submittedName>
</protein>
<dbReference type="GO" id="GO:0046872">
    <property type="term" value="F:metal ion binding"/>
    <property type="evidence" value="ECO:0007669"/>
    <property type="project" value="UniProtKB-KW"/>
</dbReference>
<keyword evidence="9" id="KW-1185">Reference proteome</keyword>
<keyword evidence="5" id="KW-0853">WD repeat</keyword>
<dbReference type="Gene3D" id="2.130.10.10">
    <property type="entry name" value="YVTN repeat-like/Quinoprotein amine dehydrogenase"/>
    <property type="match status" value="2"/>
</dbReference>
<sequence>MWFPSIHKWNHPSAILSTVAFPNKQVLFAGTHDSKILCLDLATYNLVKIIPLGDEGETHSKSSVLCLTKSQDEQFLFSAGADSLIRIWSIGRLTSSGDLTIREMATLYSSLDIGDIFSLKYLDAHQTIVFGCQNANMLYMTDVIDRLNRKPQSSDMNRLPHRRYDKFFDSTGPGNNARTPSPSPANLSRPDHAIMEIPLSNSIAYAHNSFIYSIEPIDITDVQLSHNFHVDGLEEGSTAFIVSGGGDGLSKVWAFNKCAKNIVDVKLISEMDNDESVLCQVIQFPLLYCGLNGGYVKIWDLNLNELISTLQCPSKCDVVSVSVYENHIFAAHEKGITKFYKNEIFERNVEEGLVLRTEILRKNSGGLRHLRLATGAKNGSLTLWNMNDLISEHPNYGAQTSLSSNGYSVPNPHPEGQSLFDNDSMLETLRDLISFKTVSASNENQHTIDSRRCASYLQKVFTKLGATCDILPIGSNDNPLLHATFKGTSNTKSKIAWYGHYDIVSPGDPNKWGTDPYILTCENGYLKGRGVTDNKGPLVAAMYSAGSALSKGTLEKDIVFLVEGQEESNSKGFAEAIEKHRNLFGNDVDWVLFSNSYWIDEKTPCLNYGLRGVINAQLRVWSEEPDRHSGLDGGIHREPTTDLSRLLSKLQDDDGRVLIPGFYDSLIALSNDDKARFEEVYKRADLAKSMSVDKLIAKWAQPSLSITNMKVSGPGNATVIPHSASATLSIRIVPGQDVHAMQDSLQQFVSDWFSKFDTSNHLEFKLLNEAEPWLGKPNNAAYQLLKKEIMEAWGINPLFIREGGSIPQVRFLERALGASAVQIPCGQSTDNAHLNNERLRIENWYKIRQILESSFTRL</sequence>
<dbReference type="Proteomes" id="UP000054304">
    <property type="component" value="Unassembled WGS sequence"/>
</dbReference>
<evidence type="ECO:0000313" key="9">
    <source>
        <dbReference type="Proteomes" id="UP000054304"/>
    </source>
</evidence>
<evidence type="ECO:0000256" key="1">
    <source>
        <dbReference type="ARBA" id="ARBA00006247"/>
    </source>
</evidence>
<dbReference type="GO" id="GO:0061672">
    <property type="term" value="C:glutathione hydrolase complex"/>
    <property type="evidence" value="ECO:0007669"/>
    <property type="project" value="EnsemblFungi"/>
</dbReference>
<dbReference type="Pfam" id="PF00400">
    <property type="entry name" value="WD40"/>
    <property type="match status" value="1"/>
</dbReference>
<dbReference type="GO" id="GO:0006508">
    <property type="term" value="P:proteolysis"/>
    <property type="evidence" value="ECO:0007669"/>
    <property type="project" value="UniProtKB-KW"/>
</dbReference>
<evidence type="ECO:0000256" key="6">
    <source>
        <dbReference type="SAM" id="MobiDB-lite"/>
    </source>
</evidence>
<dbReference type="Pfam" id="PF01546">
    <property type="entry name" value="Peptidase_M20"/>
    <property type="match status" value="1"/>
</dbReference>
<accession>A0A0C7N3G4</accession>
<dbReference type="EMBL" id="LN736372">
    <property type="protein sequence ID" value="CEP64725.1"/>
    <property type="molecule type" value="Genomic_DNA"/>
</dbReference>
<dbReference type="PANTHER" id="PTHR43270">
    <property type="entry name" value="BETA-ALA-HIS DIPEPTIDASE"/>
    <property type="match status" value="1"/>
</dbReference>
<dbReference type="InterPro" id="IPR002933">
    <property type="entry name" value="Peptidase_M20"/>
</dbReference>
<dbReference type="Gene3D" id="3.40.630.10">
    <property type="entry name" value="Zn peptidases"/>
    <property type="match status" value="1"/>
</dbReference>
<dbReference type="GO" id="GO:0034399">
    <property type="term" value="C:nuclear periphery"/>
    <property type="evidence" value="ECO:0007669"/>
    <property type="project" value="EnsemblFungi"/>
</dbReference>
<dbReference type="GO" id="GO:0005737">
    <property type="term" value="C:cytoplasm"/>
    <property type="evidence" value="ECO:0007669"/>
    <property type="project" value="EnsemblFungi"/>
</dbReference>
<dbReference type="GO" id="GO:0036374">
    <property type="term" value="F:glutathione hydrolase activity"/>
    <property type="evidence" value="ECO:0007669"/>
    <property type="project" value="EnsemblFungi"/>
</dbReference>
<dbReference type="SUPFAM" id="SSF53187">
    <property type="entry name" value="Zn-dependent exopeptidases"/>
    <property type="match status" value="1"/>
</dbReference>
<dbReference type="InterPro" id="IPR017149">
    <property type="entry name" value="GSH_degradosome_Dug2"/>
</dbReference>
<dbReference type="InterPro" id="IPR036264">
    <property type="entry name" value="Bact_exopeptidase_dim_dom"/>
</dbReference>